<dbReference type="RefSeq" id="WP_289502267.1">
    <property type="nucleotide sequence ID" value="NZ_CP116805.1"/>
</dbReference>
<dbReference type="PROSITE" id="PS50263">
    <property type="entry name" value="CN_HYDROLASE"/>
    <property type="match status" value="1"/>
</dbReference>
<gene>
    <name evidence="3" type="ORF">PH603_09780</name>
</gene>
<evidence type="ECO:0000313" key="4">
    <source>
        <dbReference type="Proteomes" id="UP001217500"/>
    </source>
</evidence>
<accession>A0AAF0BFS8</accession>
<dbReference type="EMBL" id="CP116805">
    <property type="protein sequence ID" value="WCL52828.1"/>
    <property type="molecule type" value="Genomic_DNA"/>
</dbReference>
<keyword evidence="1" id="KW-0378">Hydrolase</keyword>
<dbReference type="InterPro" id="IPR036526">
    <property type="entry name" value="C-N_Hydrolase_sf"/>
</dbReference>
<protein>
    <recommendedName>
        <fullName evidence="2">CN hydrolase domain-containing protein</fullName>
    </recommendedName>
</protein>
<name>A0AAF0BFS8_9PROT</name>
<evidence type="ECO:0000256" key="1">
    <source>
        <dbReference type="ARBA" id="ARBA00022801"/>
    </source>
</evidence>
<dbReference type="Gene3D" id="3.60.110.10">
    <property type="entry name" value="Carbon-nitrogen hydrolase"/>
    <property type="match status" value="1"/>
</dbReference>
<reference evidence="3" key="1">
    <citation type="submission" date="2023-01" db="EMBL/GenBank/DDBJ databases">
        <title>The genome sequence of Kordiimonadaceae bacterium 6D33.</title>
        <authorList>
            <person name="Liu Y."/>
        </authorList>
    </citation>
    <scope>NUCLEOTIDE SEQUENCE</scope>
    <source>
        <strain evidence="3">6D33</strain>
    </source>
</reference>
<dbReference type="InterPro" id="IPR050345">
    <property type="entry name" value="Aliph_Amidase/BUP"/>
</dbReference>
<dbReference type="AlphaFoldDB" id="A0AAF0BFS8"/>
<dbReference type="InterPro" id="IPR003010">
    <property type="entry name" value="C-N_Hydrolase"/>
</dbReference>
<dbReference type="PANTHER" id="PTHR43674">
    <property type="entry name" value="NITRILASE C965.09-RELATED"/>
    <property type="match status" value="1"/>
</dbReference>
<evidence type="ECO:0000259" key="2">
    <source>
        <dbReference type="PROSITE" id="PS50263"/>
    </source>
</evidence>
<dbReference type="GO" id="GO:0016811">
    <property type="term" value="F:hydrolase activity, acting on carbon-nitrogen (but not peptide) bonds, in linear amides"/>
    <property type="evidence" value="ECO:0007669"/>
    <property type="project" value="TreeGrafter"/>
</dbReference>
<proteinExistence type="predicted"/>
<dbReference type="PANTHER" id="PTHR43674:SF13">
    <property type="entry name" value="CN HYDROLASE DOMAIN-CONTAINING PROTEIN"/>
    <property type="match status" value="1"/>
</dbReference>
<sequence length="379" mass="40872">MILRRLLLSAAFLIAAVLAFLYWPGLPLDLDTPPELHLSVAESYGPEAGATGNVVGIEPFMETLDYATPERFEAKLRGYLDAARSRGWLGANTIVLFPEHIGTWLIAADQKPRVLKAGSTASAMVPIIAWNLPSFLKNYYLFHDADRAAAAVFRSRAGDVAAMTGEIFGRLARDYGVHIVAGSTLLMTAGIYDDDALSYGHGPLYNASFMFGPDGKPMEDAVRKIHPIPSEVGFTAKGRPDLLPVFKAAGRTVGVLVCADSWFEDATKAVADQGADLLLVPSFLTGPWDAPWGGYVNDTPESDAWRADVGRISEGEAWQKYALPAQATAHNIRWGMNVFLKGNIWELKGDGHALIVTDGALHTGSAGADTGAIYNLWLP</sequence>
<dbReference type="SUPFAM" id="SSF56317">
    <property type="entry name" value="Carbon-nitrogen hydrolase"/>
    <property type="match status" value="1"/>
</dbReference>
<dbReference type="Pfam" id="PF00795">
    <property type="entry name" value="CN_hydrolase"/>
    <property type="match status" value="1"/>
</dbReference>
<dbReference type="Proteomes" id="UP001217500">
    <property type="component" value="Chromosome"/>
</dbReference>
<keyword evidence="4" id="KW-1185">Reference proteome</keyword>
<feature type="domain" description="CN hydrolase" evidence="2">
    <location>
        <begin position="115"/>
        <end position="379"/>
    </location>
</feature>
<dbReference type="KEGG" id="gso:PH603_09780"/>
<organism evidence="3 4">
    <name type="scientific">Gimibacter soli</name>
    <dbReference type="NCBI Taxonomy" id="3024400"/>
    <lineage>
        <taxon>Bacteria</taxon>
        <taxon>Pseudomonadati</taxon>
        <taxon>Pseudomonadota</taxon>
        <taxon>Alphaproteobacteria</taxon>
        <taxon>Kordiimonadales</taxon>
        <taxon>Temperatibacteraceae</taxon>
        <taxon>Gimibacter</taxon>
    </lineage>
</organism>
<evidence type="ECO:0000313" key="3">
    <source>
        <dbReference type="EMBL" id="WCL52828.1"/>
    </source>
</evidence>